<organism evidence="1 2">
    <name type="scientific">Cotesia congregata</name>
    <name type="common">Parasitoid wasp</name>
    <name type="synonym">Apanteles congregatus</name>
    <dbReference type="NCBI Taxonomy" id="51543"/>
    <lineage>
        <taxon>Eukaryota</taxon>
        <taxon>Metazoa</taxon>
        <taxon>Ecdysozoa</taxon>
        <taxon>Arthropoda</taxon>
        <taxon>Hexapoda</taxon>
        <taxon>Insecta</taxon>
        <taxon>Pterygota</taxon>
        <taxon>Neoptera</taxon>
        <taxon>Endopterygota</taxon>
        <taxon>Hymenoptera</taxon>
        <taxon>Apocrita</taxon>
        <taxon>Ichneumonoidea</taxon>
        <taxon>Braconidae</taxon>
        <taxon>Microgastrinae</taxon>
        <taxon>Cotesia</taxon>
    </lineage>
</organism>
<proteinExistence type="predicted"/>
<keyword evidence="2" id="KW-1185">Reference proteome</keyword>
<dbReference type="Gene3D" id="3.60.10.10">
    <property type="entry name" value="Endonuclease/exonuclease/phosphatase"/>
    <property type="match status" value="1"/>
</dbReference>
<evidence type="ECO:0008006" key="3">
    <source>
        <dbReference type="Google" id="ProtNLM"/>
    </source>
</evidence>
<evidence type="ECO:0000313" key="1">
    <source>
        <dbReference type="EMBL" id="CAG5102864.1"/>
    </source>
</evidence>
<dbReference type="OrthoDB" id="7697944at2759"/>
<dbReference type="InterPro" id="IPR036691">
    <property type="entry name" value="Endo/exonu/phosph_ase_sf"/>
</dbReference>
<dbReference type="SUPFAM" id="SSF56219">
    <property type="entry name" value="DNase I-like"/>
    <property type="match status" value="1"/>
</dbReference>
<evidence type="ECO:0000313" key="2">
    <source>
        <dbReference type="Proteomes" id="UP000786811"/>
    </source>
</evidence>
<protein>
    <recommendedName>
        <fullName evidence="3">Endonuclease/exonuclease/phosphatase domain-containing protein</fullName>
    </recommendedName>
</protein>
<sequence length="510" mass="58152">MPAFLNTTFWNCRNINNLLDISSLNHNIICISETWRHTDNTSFPGSFASWKSSWCQAVKDKTQGRAIGGLLTICDKSCNMVTLSSSDSSIFTKLTRNNFTTIIGSIYWKPTINFKDAFNALQATLSDIMNLTSFDVLIVGGDFNSRVGEIQHSEPHILADFPLEEHIVTNSDHFPVRLSLKLPDDVGTHTPEPLPEFSLKWNPSQASFYKASMQWSPLVSQDFHLSSTSDLYWNLEEATQSARAARMHRSHHTQHYTTKAIWFDDGCKERKRLVTNYLHFCKNKDSKSILWDYYYAAKRDYFALIRHKKLEYQKLDLKKYCDKNSLNVNTQKTKILFCKASGRLSRKTRTFLYKGQGVEVVKSCVYLGIPFTTSTSGTLAAELASKKAKIAAGAVLSTLARLKLDTWPSKTKLFNCMVKPTLTYQALIWGLDSNLLEKLETSHLYLFKRLFSLPICTPNYALRLELRIGHISVEVIKNAMNWIIRILKMPDSRLPNCICSGSTKLSIMVW</sequence>
<dbReference type="AlphaFoldDB" id="A0A8J2MX56"/>
<accession>A0A8J2MX56</accession>
<comment type="caution">
    <text evidence="1">The sequence shown here is derived from an EMBL/GenBank/DDBJ whole genome shotgun (WGS) entry which is preliminary data.</text>
</comment>
<dbReference type="Proteomes" id="UP000786811">
    <property type="component" value="Unassembled WGS sequence"/>
</dbReference>
<reference evidence="1" key="1">
    <citation type="submission" date="2021-04" db="EMBL/GenBank/DDBJ databases">
        <authorList>
            <person name="Chebbi M.A.C M."/>
        </authorList>
    </citation>
    <scope>NUCLEOTIDE SEQUENCE</scope>
</reference>
<name>A0A8J2MX56_COTCN</name>
<dbReference type="EMBL" id="CAJNRD030001123">
    <property type="protein sequence ID" value="CAG5102864.1"/>
    <property type="molecule type" value="Genomic_DNA"/>
</dbReference>
<gene>
    <name evidence="1" type="ORF">HICCMSTLAB_LOCUS11222</name>
</gene>